<accession>A0A8S9P7Y7</accession>
<gene>
    <name evidence="1" type="ORF">F2Q69_00007561</name>
</gene>
<reference evidence="1" key="1">
    <citation type="submission" date="2019-12" db="EMBL/GenBank/DDBJ databases">
        <title>Genome sequencing and annotation of Brassica cretica.</title>
        <authorList>
            <person name="Studholme D.J."/>
            <person name="Sarris P."/>
        </authorList>
    </citation>
    <scope>NUCLEOTIDE SEQUENCE</scope>
    <source>
        <strain evidence="1">PFS-109/04</strain>
        <tissue evidence="1">Leaf</tissue>
    </source>
</reference>
<dbReference type="Proteomes" id="UP000712600">
    <property type="component" value="Unassembled WGS sequence"/>
</dbReference>
<organism evidence="1 2">
    <name type="scientific">Brassica cretica</name>
    <name type="common">Mustard</name>
    <dbReference type="NCBI Taxonomy" id="69181"/>
    <lineage>
        <taxon>Eukaryota</taxon>
        <taxon>Viridiplantae</taxon>
        <taxon>Streptophyta</taxon>
        <taxon>Embryophyta</taxon>
        <taxon>Tracheophyta</taxon>
        <taxon>Spermatophyta</taxon>
        <taxon>Magnoliopsida</taxon>
        <taxon>eudicotyledons</taxon>
        <taxon>Gunneridae</taxon>
        <taxon>Pentapetalae</taxon>
        <taxon>rosids</taxon>
        <taxon>malvids</taxon>
        <taxon>Brassicales</taxon>
        <taxon>Brassicaceae</taxon>
        <taxon>Brassiceae</taxon>
        <taxon>Brassica</taxon>
    </lineage>
</organism>
<dbReference type="EMBL" id="QGKX02001521">
    <property type="protein sequence ID" value="KAF3513188.1"/>
    <property type="molecule type" value="Genomic_DNA"/>
</dbReference>
<evidence type="ECO:0000313" key="2">
    <source>
        <dbReference type="Proteomes" id="UP000712600"/>
    </source>
</evidence>
<evidence type="ECO:0000313" key="1">
    <source>
        <dbReference type="EMBL" id="KAF3513188.1"/>
    </source>
</evidence>
<proteinExistence type="predicted"/>
<dbReference type="AlphaFoldDB" id="A0A8S9P7Y7"/>
<sequence length="84" mass="9353">MDSCRIDVLGKFGRYVATELGWSSAGARSLRSNRAWLELGWSKDGARSLCSNRARTDRSLCSDRARTRLGRYVATEINPSSVAR</sequence>
<protein>
    <submittedName>
        <fullName evidence="1">Uncharacterized protein</fullName>
    </submittedName>
</protein>
<comment type="caution">
    <text evidence="1">The sequence shown here is derived from an EMBL/GenBank/DDBJ whole genome shotgun (WGS) entry which is preliminary data.</text>
</comment>
<name>A0A8S9P7Y7_BRACR</name>